<accession>A0A5S9MC24</accession>
<evidence type="ECO:0000259" key="7">
    <source>
        <dbReference type="Pfam" id="PF05140"/>
    </source>
</evidence>
<evidence type="ECO:0000256" key="6">
    <source>
        <dbReference type="SAM" id="Phobius"/>
    </source>
</evidence>
<dbReference type="GO" id="GO:0017004">
    <property type="term" value="P:cytochrome complex assembly"/>
    <property type="evidence" value="ECO:0007669"/>
    <property type="project" value="UniProtKB-KW"/>
</dbReference>
<keyword evidence="5 6" id="KW-0472">Membrane</keyword>
<proteinExistence type="predicted"/>
<evidence type="ECO:0000313" key="8">
    <source>
        <dbReference type="EMBL" id="BBP90415.1"/>
    </source>
</evidence>
<protein>
    <recommendedName>
        <fullName evidence="7">ResB-like domain-containing protein</fullName>
    </recommendedName>
</protein>
<feature type="transmembrane region" description="Helical" evidence="6">
    <location>
        <begin position="190"/>
        <end position="212"/>
    </location>
</feature>
<evidence type="ECO:0000256" key="4">
    <source>
        <dbReference type="ARBA" id="ARBA00022989"/>
    </source>
</evidence>
<name>A0A5S9MC24_BACIA</name>
<evidence type="ECO:0000256" key="3">
    <source>
        <dbReference type="ARBA" id="ARBA00022748"/>
    </source>
</evidence>
<comment type="subcellular location">
    <subcellularLocation>
        <location evidence="1">Membrane</location>
        <topology evidence="1">Multi-pass membrane protein</topology>
    </subcellularLocation>
</comment>
<keyword evidence="3" id="KW-0201">Cytochrome c-type biogenesis</keyword>
<reference evidence="8 9" key="1">
    <citation type="submission" date="2019-12" db="EMBL/GenBank/DDBJ databases">
        <title>Full genome sequence of a Bacillus safensis strain isolated from commercially available natto in Indonesia.</title>
        <authorList>
            <person name="Yoshida M."/>
            <person name="Uomi M."/>
            <person name="Waturangi D."/>
            <person name="Ekaputri J.J."/>
            <person name="Setiamarga D.H.E."/>
        </authorList>
    </citation>
    <scope>NUCLEOTIDE SEQUENCE [LARGE SCALE GENOMIC DNA]</scope>
    <source>
        <strain evidence="8 9">IDN1</strain>
    </source>
</reference>
<dbReference type="Proteomes" id="UP000464658">
    <property type="component" value="Chromosome"/>
</dbReference>
<dbReference type="EMBL" id="AP021906">
    <property type="protein sequence ID" value="BBP90415.1"/>
    <property type="molecule type" value="Genomic_DNA"/>
</dbReference>
<keyword evidence="2 6" id="KW-0812">Transmembrane</keyword>
<feature type="domain" description="ResB-like" evidence="7">
    <location>
        <begin position="12"/>
        <end position="146"/>
    </location>
</feature>
<dbReference type="GO" id="GO:0016020">
    <property type="term" value="C:membrane"/>
    <property type="evidence" value="ECO:0007669"/>
    <property type="project" value="UniProtKB-SubCell"/>
</dbReference>
<evidence type="ECO:0000256" key="5">
    <source>
        <dbReference type="ARBA" id="ARBA00023136"/>
    </source>
</evidence>
<evidence type="ECO:0000313" key="9">
    <source>
        <dbReference type="Proteomes" id="UP000464658"/>
    </source>
</evidence>
<evidence type="ECO:0000256" key="2">
    <source>
        <dbReference type="ARBA" id="ARBA00022692"/>
    </source>
</evidence>
<keyword evidence="4 6" id="KW-1133">Transmembrane helix</keyword>
<dbReference type="InterPro" id="IPR007816">
    <property type="entry name" value="ResB-like_domain"/>
</dbReference>
<dbReference type="InterPro" id="IPR023494">
    <property type="entry name" value="Cyt_c_bgen_Ccs1/CcsB/ResB"/>
</dbReference>
<feature type="domain" description="ResB-like" evidence="7">
    <location>
        <begin position="155"/>
        <end position="241"/>
    </location>
</feature>
<dbReference type="PANTHER" id="PTHR31566">
    <property type="entry name" value="CYTOCHROME C BIOGENESIS PROTEIN CCS1, CHLOROPLASTIC"/>
    <property type="match status" value="1"/>
</dbReference>
<dbReference type="PANTHER" id="PTHR31566:SF0">
    <property type="entry name" value="CYTOCHROME C BIOGENESIS PROTEIN CCS1, CHLOROPLASTIC"/>
    <property type="match status" value="1"/>
</dbReference>
<evidence type="ECO:0000256" key="1">
    <source>
        <dbReference type="ARBA" id="ARBA00004141"/>
    </source>
</evidence>
<dbReference type="AlphaFoldDB" id="A0A5S9MC24"/>
<gene>
    <name evidence="8" type="ORF">BsIDN1_40330</name>
</gene>
<organism evidence="8 9">
    <name type="scientific">Bacillus safensis</name>
    <dbReference type="NCBI Taxonomy" id="561879"/>
    <lineage>
        <taxon>Bacteria</taxon>
        <taxon>Bacillati</taxon>
        <taxon>Bacillota</taxon>
        <taxon>Bacilli</taxon>
        <taxon>Bacillales</taxon>
        <taxon>Bacillaceae</taxon>
        <taxon>Bacillus</taxon>
    </lineage>
</organism>
<sequence>MFENAIEKAGDGQVVKSYKTDAILYKREGEVVFGEKPKLKQVTEHDIKVNEPLKFDNFSLYQVDFKQNELDQMVFQLIRKDTEKSFGTVKINLLEPKSEYDLGSGYKVKVMSYLPDFYFDDDGTPSTKTRNPNNPAFVFEMISPEKPKGEKKSFVAIQETVEGSDNNLYKMKFDRVETKNVTGLTVRKDLTLGVLIVGGIIFMIGVVQGMYWQHRRIWLSAKDGKVLVAGHTNKKNWFGLKSDLGVLLNGSGIKQPVDQKNCLIQQVSAKARGEGLDGGSQ</sequence>
<dbReference type="Pfam" id="PF05140">
    <property type="entry name" value="ResB"/>
    <property type="match status" value="2"/>
</dbReference>